<keyword evidence="1" id="KW-0413">Isomerase</keyword>
<accession>A0A2S2DUE8</accession>
<dbReference type="AlphaFoldDB" id="A0A2S2DUE8"/>
<organism evidence="1 2">
    <name type="scientific">Aquirufa nivalisilvae</name>
    <dbReference type="NCBI Taxonomy" id="2516557"/>
    <lineage>
        <taxon>Bacteria</taxon>
        <taxon>Pseudomonadati</taxon>
        <taxon>Bacteroidota</taxon>
        <taxon>Cytophagia</taxon>
        <taxon>Cytophagales</taxon>
        <taxon>Flectobacillaceae</taxon>
        <taxon>Aquirufa</taxon>
    </lineage>
</organism>
<dbReference type="Gene3D" id="3.20.20.70">
    <property type="entry name" value="Aldolase class I"/>
    <property type="match status" value="1"/>
</dbReference>
<dbReference type="Proteomes" id="UP000245468">
    <property type="component" value="Chromosome"/>
</dbReference>
<protein>
    <submittedName>
        <fullName evidence="1">Phosphoribosylanthranilate isomerase</fullName>
        <ecNumber evidence="1">5.3.1.24</ecNumber>
    </submittedName>
</protein>
<dbReference type="EC" id="5.3.1.24" evidence="1"/>
<evidence type="ECO:0000313" key="2">
    <source>
        <dbReference type="Proteomes" id="UP000245468"/>
    </source>
</evidence>
<dbReference type="InterPro" id="IPR011060">
    <property type="entry name" value="RibuloseP-bd_barrel"/>
</dbReference>
<name>A0A2S2DUE8_9BACT</name>
<dbReference type="EMBL" id="CP029346">
    <property type="protein sequence ID" value="AWL09031.1"/>
    <property type="molecule type" value="Genomic_DNA"/>
</dbReference>
<dbReference type="InterPro" id="IPR013785">
    <property type="entry name" value="Aldolase_TIM"/>
</dbReference>
<reference evidence="2" key="1">
    <citation type="submission" date="2018-05" db="EMBL/GenBank/DDBJ databases">
        <title>Pseudarcicella sp. HME7025 Genome sequencing and assembly.</title>
        <authorList>
            <person name="Kim H."/>
            <person name="Kang H."/>
            <person name="Joh K."/>
        </authorList>
    </citation>
    <scope>NUCLEOTIDE SEQUENCE [LARGE SCALE GENOMIC DNA]</scope>
    <source>
        <strain evidence="2">HME7025</strain>
    </source>
</reference>
<keyword evidence="2" id="KW-1185">Reference proteome</keyword>
<dbReference type="RefSeq" id="WP_130925088.1">
    <property type="nucleotide sequence ID" value="NZ_CP029346.1"/>
</dbReference>
<dbReference type="OrthoDB" id="941905at2"/>
<dbReference type="SUPFAM" id="SSF51366">
    <property type="entry name" value="Ribulose-phoshate binding barrel"/>
    <property type="match status" value="1"/>
</dbReference>
<proteinExistence type="predicted"/>
<evidence type="ECO:0000313" key="1">
    <source>
        <dbReference type="EMBL" id="AWL09031.1"/>
    </source>
</evidence>
<dbReference type="GO" id="GO:0004640">
    <property type="term" value="F:phosphoribosylanthranilate isomerase activity"/>
    <property type="evidence" value="ECO:0007669"/>
    <property type="project" value="UniProtKB-EC"/>
</dbReference>
<dbReference type="KEGG" id="psez:HME7025_01168"/>
<sequence length="205" mass="23080">MPIVLEEIMMLKTRVKVSAIDNLSDARYCAGMGVDWLGFALHNMPLDKYKEIRNWLSGVEVVAELSGVSADQMKEIVQNYAPDWIEVDSRAQLPRLLELDIPKMMRVNIDTDNLPALFATAAPYVNYFLLVADSPDSLLGMEAQIETWAAQYPVILGLELPEEDLEEWVEQSSIQGIGLTAGQEDRPGFRDFTDLMSILEKLETE</sequence>
<gene>
    <name evidence="1" type="ORF">HME7025_01168</name>
</gene>